<evidence type="ECO:0000256" key="2">
    <source>
        <dbReference type="ARBA" id="ARBA00012438"/>
    </source>
</evidence>
<dbReference type="SUPFAM" id="SSF47384">
    <property type="entry name" value="Homodimeric domain of signal transducing histidine kinase"/>
    <property type="match status" value="1"/>
</dbReference>
<gene>
    <name evidence="9" type="ORF">CH338_13570</name>
</gene>
<dbReference type="PRINTS" id="PR00344">
    <property type="entry name" value="BCTRLSENSOR"/>
</dbReference>
<dbReference type="SMART" id="SM00388">
    <property type="entry name" value="HisKA"/>
    <property type="match status" value="1"/>
</dbReference>
<keyword evidence="6" id="KW-0902">Two-component regulatory system</keyword>
<keyword evidence="7" id="KW-0472">Membrane</keyword>
<keyword evidence="3" id="KW-0597">Phosphoprotein</keyword>
<evidence type="ECO:0000256" key="7">
    <source>
        <dbReference type="SAM" id="Phobius"/>
    </source>
</evidence>
<keyword evidence="4" id="KW-0808">Transferase</keyword>
<dbReference type="InterPro" id="IPR005467">
    <property type="entry name" value="His_kinase_dom"/>
</dbReference>
<evidence type="ECO:0000313" key="10">
    <source>
        <dbReference type="Proteomes" id="UP000248863"/>
    </source>
</evidence>
<dbReference type="SMART" id="SM00387">
    <property type="entry name" value="HATPase_c"/>
    <property type="match status" value="1"/>
</dbReference>
<dbReference type="PANTHER" id="PTHR43711">
    <property type="entry name" value="TWO-COMPONENT HISTIDINE KINASE"/>
    <property type="match status" value="1"/>
</dbReference>
<dbReference type="InterPro" id="IPR003594">
    <property type="entry name" value="HATPase_dom"/>
</dbReference>
<feature type="transmembrane region" description="Helical" evidence="7">
    <location>
        <begin position="74"/>
        <end position="95"/>
    </location>
</feature>
<organism evidence="9 10">
    <name type="scientific">Rhodoplanes elegans</name>
    <dbReference type="NCBI Taxonomy" id="29408"/>
    <lineage>
        <taxon>Bacteria</taxon>
        <taxon>Pseudomonadati</taxon>
        <taxon>Pseudomonadota</taxon>
        <taxon>Alphaproteobacteria</taxon>
        <taxon>Hyphomicrobiales</taxon>
        <taxon>Nitrobacteraceae</taxon>
        <taxon>Rhodoplanes</taxon>
    </lineage>
</organism>
<dbReference type="SUPFAM" id="SSF55785">
    <property type="entry name" value="PYP-like sensor domain (PAS domain)"/>
    <property type="match status" value="3"/>
</dbReference>
<dbReference type="Pfam" id="PF12860">
    <property type="entry name" value="PAS_7"/>
    <property type="match status" value="2"/>
</dbReference>
<sequence>MRDEGATRSRGRRPLHRRGPAVVLFLVDSIETLRPATPLSAISIAALLLGADHAAAAGLLDGAPLATRLGAQELAALALLIGVVAFAVVTAIALLRTRGRAAAEQQVARATIAGLHSDIDRLAALLMSEPQVLVVWTAGFGEPEVIGEVSFIAPTLAPHDILAYDQWLSPELARALGDAIERLRVKGESFALLLTTIQGRHVEAEGRPIGGFAVMKLRNVTGIKRDLAESSVRCQKLQNEADALRSLVEMLPAPVWMRDTAGQLVLVNAAYARAVEASDPATAVARHVELLGRAEREAISRTLDTGSGYAGRVTAIMAGARRSLDVLELPVAQGRVGVAIDATEAERLRSELDHIKAGHRRTFDHLATGVAVFGADRRLTFYNAAYRTLWDLEPDYLAEAPSDSAVLDRLRAARRLPEQQDFRLWKTNLHRAYTSTESETHEWHLPDRRTLRVVTTPNPEGGVTYLFTDITERLELERRADALTRVQGETLDNLAEAVSVYGSDGRLRLFNPAFATSWKLAPDLLASRPHVESVIEMCRPLYRDEATWHRLRAAVTGLDKRDTTSGRIERSDGCVMDFATVPLPDGATLVTFHDVTDSVNVERALLERNEALVAADELKLDFVHHVSYELRSPLTNIIGFAHFLGDSSTGPLNEKQSEYLGYITVSTNALLAIINNILDLATIDAGAMTLNLGDVDIRATMEAAAEGVQDRIVQNDLVLELRAQPGIGGFTADGRRLRQVLFNLLSNAIGFSPPGGRVVLGAERTSEAVVFSVMDEGPGIPPELTDKVFDWFESDPRGSDHRGAGLGLSIVRSFVELHGGTVRIDSAIGQGTTVMCIFPLVTTAARSAAE</sequence>
<protein>
    <recommendedName>
        <fullName evidence="2">histidine kinase</fullName>
        <ecNumber evidence="2">2.7.13.3</ecNumber>
    </recommendedName>
</protein>
<dbReference type="EC" id="2.7.13.3" evidence="2"/>
<dbReference type="InterPro" id="IPR036097">
    <property type="entry name" value="HisK_dim/P_sf"/>
</dbReference>
<dbReference type="InterPro" id="IPR050736">
    <property type="entry name" value="Sensor_HK_Regulatory"/>
</dbReference>
<dbReference type="InterPro" id="IPR035965">
    <property type="entry name" value="PAS-like_dom_sf"/>
</dbReference>
<evidence type="ECO:0000256" key="4">
    <source>
        <dbReference type="ARBA" id="ARBA00022679"/>
    </source>
</evidence>
<dbReference type="Gene3D" id="3.30.450.20">
    <property type="entry name" value="PAS domain"/>
    <property type="match status" value="3"/>
</dbReference>
<dbReference type="PANTHER" id="PTHR43711:SF31">
    <property type="entry name" value="HISTIDINE KINASE"/>
    <property type="match status" value="1"/>
</dbReference>
<dbReference type="InterPro" id="IPR004358">
    <property type="entry name" value="Sig_transdc_His_kin-like_C"/>
</dbReference>
<dbReference type="Proteomes" id="UP000248863">
    <property type="component" value="Unassembled WGS sequence"/>
</dbReference>
<dbReference type="PROSITE" id="PS50109">
    <property type="entry name" value="HIS_KIN"/>
    <property type="match status" value="1"/>
</dbReference>
<evidence type="ECO:0000256" key="1">
    <source>
        <dbReference type="ARBA" id="ARBA00000085"/>
    </source>
</evidence>
<keyword evidence="7" id="KW-1133">Transmembrane helix</keyword>
<evidence type="ECO:0000256" key="3">
    <source>
        <dbReference type="ARBA" id="ARBA00022553"/>
    </source>
</evidence>
<dbReference type="Pfam" id="PF00512">
    <property type="entry name" value="HisKA"/>
    <property type="match status" value="1"/>
</dbReference>
<dbReference type="AlphaFoldDB" id="A0A327KJ74"/>
<name>A0A327KJ74_9BRAD</name>
<dbReference type="InterPro" id="IPR036890">
    <property type="entry name" value="HATPase_C_sf"/>
</dbReference>
<dbReference type="CDD" id="cd00075">
    <property type="entry name" value="HATPase"/>
    <property type="match status" value="1"/>
</dbReference>
<evidence type="ECO:0000313" key="9">
    <source>
        <dbReference type="EMBL" id="RAI38176.1"/>
    </source>
</evidence>
<comment type="caution">
    <text evidence="9">The sequence shown here is derived from an EMBL/GenBank/DDBJ whole genome shotgun (WGS) entry which is preliminary data.</text>
</comment>
<dbReference type="EMBL" id="NPEU01000139">
    <property type="protein sequence ID" value="RAI38176.1"/>
    <property type="molecule type" value="Genomic_DNA"/>
</dbReference>
<keyword evidence="5 9" id="KW-0418">Kinase</keyword>
<keyword evidence="10" id="KW-1185">Reference proteome</keyword>
<evidence type="ECO:0000256" key="5">
    <source>
        <dbReference type="ARBA" id="ARBA00022777"/>
    </source>
</evidence>
<dbReference type="CDD" id="cd00082">
    <property type="entry name" value="HisKA"/>
    <property type="match status" value="1"/>
</dbReference>
<dbReference type="InterPro" id="IPR003661">
    <property type="entry name" value="HisK_dim/P_dom"/>
</dbReference>
<dbReference type="Gene3D" id="3.30.565.10">
    <property type="entry name" value="Histidine kinase-like ATPase, C-terminal domain"/>
    <property type="match status" value="1"/>
</dbReference>
<dbReference type="SUPFAM" id="SSF55874">
    <property type="entry name" value="ATPase domain of HSP90 chaperone/DNA topoisomerase II/histidine kinase"/>
    <property type="match status" value="1"/>
</dbReference>
<comment type="catalytic activity">
    <reaction evidence="1">
        <text>ATP + protein L-histidine = ADP + protein N-phospho-L-histidine.</text>
        <dbReference type="EC" id="2.7.13.3"/>
    </reaction>
</comment>
<evidence type="ECO:0000256" key="6">
    <source>
        <dbReference type="ARBA" id="ARBA00023012"/>
    </source>
</evidence>
<feature type="domain" description="Histidine kinase" evidence="8">
    <location>
        <begin position="625"/>
        <end position="842"/>
    </location>
</feature>
<keyword evidence="7" id="KW-0812">Transmembrane</keyword>
<reference evidence="9 10" key="1">
    <citation type="submission" date="2017-07" db="EMBL/GenBank/DDBJ databases">
        <title>Draft Genome Sequences of Select Purple Nonsulfur Bacteria.</title>
        <authorList>
            <person name="Lasarre B."/>
            <person name="Mckinlay J.B."/>
        </authorList>
    </citation>
    <scope>NUCLEOTIDE SEQUENCE [LARGE SCALE GENOMIC DNA]</scope>
    <source>
        <strain evidence="9 10">DSM 11907</strain>
    </source>
</reference>
<evidence type="ECO:0000259" key="8">
    <source>
        <dbReference type="PROSITE" id="PS50109"/>
    </source>
</evidence>
<dbReference type="Gene3D" id="1.10.287.130">
    <property type="match status" value="1"/>
</dbReference>
<dbReference type="Pfam" id="PF02518">
    <property type="entry name" value="HATPase_c"/>
    <property type="match status" value="1"/>
</dbReference>
<accession>A0A327KJ74</accession>
<dbReference type="GO" id="GO:0000155">
    <property type="term" value="F:phosphorelay sensor kinase activity"/>
    <property type="evidence" value="ECO:0007669"/>
    <property type="project" value="InterPro"/>
</dbReference>
<proteinExistence type="predicted"/>
<dbReference type="OrthoDB" id="9813151at2"/>